<dbReference type="Gene3D" id="1.10.10.10">
    <property type="entry name" value="Winged helix-like DNA-binding domain superfamily/Winged helix DNA-binding domain"/>
    <property type="match status" value="1"/>
</dbReference>
<dbReference type="InterPro" id="IPR036388">
    <property type="entry name" value="WH-like_DNA-bd_sf"/>
</dbReference>
<evidence type="ECO:0000313" key="3">
    <source>
        <dbReference type="Proteomes" id="UP000186914"/>
    </source>
</evidence>
<dbReference type="EMBL" id="FTNO01000005">
    <property type="protein sequence ID" value="SIR81489.1"/>
    <property type="molecule type" value="Genomic_DNA"/>
</dbReference>
<keyword evidence="3" id="KW-1185">Reference proteome</keyword>
<protein>
    <recommendedName>
        <fullName evidence="1">DUF7344 domain-containing protein</fullName>
    </recommendedName>
</protein>
<dbReference type="Pfam" id="PF24035">
    <property type="entry name" value="DUF7344"/>
    <property type="match status" value="1"/>
</dbReference>
<reference evidence="3" key="1">
    <citation type="submission" date="2017-01" db="EMBL/GenBank/DDBJ databases">
        <authorList>
            <person name="Varghese N."/>
            <person name="Submissions S."/>
        </authorList>
    </citation>
    <scope>NUCLEOTIDE SEQUENCE [LARGE SCALE GENOMIC DNA]</scope>
    <source>
        <strain evidence="3">CGMCC 1.7737</strain>
    </source>
</reference>
<accession>A0A1N7E094</accession>
<feature type="domain" description="DUF7344" evidence="1">
    <location>
        <begin position="25"/>
        <end position="102"/>
    </location>
</feature>
<sequence>MSADSEDSGKTNEPPDELSITTTLNLLTEQRRRLIIDTLQQNEPPLAVADLAKEVTIRENDTSMPEVDDDEVLRTYMSLYHNHIPRLVDAEVVEYEQERDVVGLSKHSEQVADVLSAISDSELRNEESA</sequence>
<dbReference type="OrthoDB" id="247722at2157"/>
<evidence type="ECO:0000259" key="1">
    <source>
        <dbReference type="Pfam" id="PF24035"/>
    </source>
</evidence>
<gene>
    <name evidence="2" type="ORF">SAMN05421858_3901</name>
</gene>
<proteinExistence type="predicted"/>
<dbReference type="InterPro" id="IPR055768">
    <property type="entry name" value="DUF7344"/>
</dbReference>
<organism evidence="2 3">
    <name type="scientific">Haladaptatus litoreus</name>
    <dbReference type="NCBI Taxonomy" id="553468"/>
    <lineage>
        <taxon>Archaea</taxon>
        <taxon>Methanobacteriati</taxon>
        <taxon>Methanobacteriota</taxon>
        <taxon>Stenosarchaea group</taxon>
        <taxon>Halobacteria</taxon>
        <taxon>Halobacteriales</taxon>
        <taxon>Haladaptataceae</taxon>
        <taxon>Haladaptatus</taxon>
    </lineage>
</organism>
<dbReference type="Proteomes" id="UP000186914">
    <property type="component" value="Unassembled WGS sequence"/>
</dbReference>
<evidence type="ECO:0000313" key="2">
    <source>
        <dbReference type="EMBL" id="SIR81489.1"/>
    </source>
</evidence>
<dbReference type="RefSeq" id="WP_217694363.1">
    <property type="nucleotide sequence ID" value="NZ_FTNO01000005.1"/>
</dbReference>
<name>A0A1N7E094_9EURY</name>
<dbReference type="AlphaFoldDB" id="A0A1N7E094"/>